<keyword evidence="4" id="KW-1185">Reference proteome</keyword>
<dbReference type="Proteomes" id="UP000776629">
    <property type="component" value="Unassembled WGS sequence"/>
</dbReference>
<evidence type="ECO:0000313" key="3">
    <source>
        <dbReference type="EMBL" id="MBM6753697.1"/>
    </source>
</evidence>
<dbReference type="InterPro" id="IPR057326">
    <property type="entry name" value="KR_dom"/>
</dbReference>
<organism evidence="3 4">
    <name type="scientific">Limosilactobacillus alvi</name>
    <dbReference type="NCBI Taxonomy" id="990412"/>
    <lineage>
        <taxon>Bacteria</taxon>
        <taxon>Bacillati</taxon>
        <taxon>Bacillota</taxon>
        <taxon>Bacilli</taxon>
        <taxon>Lactobacillales</taxon>
        <taxon>Lactobacillaceae</taxon>
        <taxon>Limosilactobacillus</taxon>
    </lineage>
</organism>
<dbReference type="InterPro" id="IPR050259">
    <property type="entry name" value="SDR"/>
</dbReference>
<dbReference type="SUPFAM" id="SSF51735">
    <property type="entry name" value="NAD(P)-binding Rossmann-fold domains"/>
    <property type="match status" value="1"/>
</dbReference>
<dbReference type="RefSeq" id="WP_204776136.1">
    <property type="nucleotide sequence ID" value="NZ_JACJJQ010000008.1"/>
</dbReference>
<dbReference type="Gene3D" id="3.40.50.720">
    <property type="entry name" value="NAD(P)-binding Rossmann-like Domain"/>
    <property type="match status" value="1"/>
</dbReference>
<proteinExistence type="inferred from homology"/>
<dbReference type="PANTHER" id="PTHR42879">
    <property type="entry name" value="3-OXOACYL-(ACYL-CARRIER-PROTEIN) REDUCTASE"/>
    <property type="match status" value="1"/>
</dbReference>
<accession>A0ABS2ENN3</accession>
<protein>
    <submittedName>
        <fullName evidence="3">3-oxoacyl-ACP reductase FabG</fullName>
    </submittedName>
</protein>
<dbReference type="InterPro" id="IPR002347">
    <property type="entry name" value="SDR_fam"/>
</dbReference>
<sequence length="241" mass="25339">MELTNKIALVTGSTRGIGLAIAKNFLQAGAKVILNGRGEKLAPEVKSQLNGEFAYISGDLSSPAGAQDLAKAAQEKFGPIQILVNNAGVNRDKLLLGMKPADFHAVLSTDLMGPMILTQALFKPMVKQRTGVIINLASVVGLHGNAGQANYAAAKAGLVGFTKTVAREGALRGIRVNAIAPGMVDSAMTQALSDKVKHQILTEIPLHRLGQPDEIAQTARFLVENDYVTGQTIVVDGGMTM</sequence>
<gene>
    <name evidence="3" type="ORF">H5993_02830</name>
</gene>
<reference evidence="3 4" key="1">
    <citation type="journal article" date="2021" name="Sci. Rep.">
        <title>The distribution of antibiotic resistance genes in chicken gut microbiota commensals.</title>
        <authorList>
            <person name="Juricova H."/>
            <person name="Matiasovicova J."/>
            <person name="Kubasova T."/>
            <person name="Cejkova D."/>
            <person name="Rychlik I."/>
        </authorList>
    </citation>
    <scope>NUCLEOTIDE SEQUENCE [LARGE SCALE GENOMIC DNA]</scope>
    <source>
        <strain evidence="3 4">An810</strain>
    </source>
</reference>
<dbReference type="InterPro" id="IPR036291">
    <property type="entry name" value="NAD(P)-bd_dom_sf"/>
</dbReference>
<feature type="domain" description="Ketoreductase" evidence="2">
    <location>
        <begin position="6"/>
        <end position="182"/>
    </location>
</feature>
<dbReference type="InterPro" id="IPR020904">
    <property type="entry name" value="Sc_DH/Rdtase_CS"/>
</dbReference>
<evidence type="ECO:0000256" key="1">
    <source>
        <dbReference type="ARBA" id="ARBA00006484"/>
    </source>
</evidence>
<dbReference type="PANTHER" id="PTHR42879:SF2">
    <property type="entry name" value="3-OXOACYL-[ACYL-CARRIER-PROTEIN] REDUCTASE FABG"/>
    <property type="match status" value="1"/>
</dbReference>
<name>A0ABS2ENN3_9LACO</name>
<evidence type="ECO:0000259" key="2">
    <source>
        <dbReference type="SMART" id="SM00822"/>
    </source>
</evidence>
<dbReference type="Pfam" id="PF13561">
    <property type="entry name" value="adh_short_C2"/>
    <property type="match status" value="1"/>
</dbReference>
<evidence type="ECO:0000313" key="4">
    <source>
        <dbReference type="Proteomes" id="UP000776629"/>
    </source>
</evidence>
<comment type="similarity">
    <text evidence="1">Belongs to the short-chain dehydrogenases/reductases (SDR) family.</text>
</comment>
<dbReference type="PRINTS" id="PR00080">
    <property type="entry name" value="SDRFAMILY"/>
</dbReference>
<dbReference type="SMART" id="SM00822">
    <property type="entry name" value="PKS_KR"/>
    <property type="match status" value="1"/>
</dbReference>
<dbReference type="PROSITE" id="PS00061">
    <property type="entry name" value="ADH_SHORT"/>
    <property type="match status" value="1"/>
</dbReference>
<dbReference type="EMBL" id="JACJJQ010000008">
    <property type="protein sequence ID" value="MBM6753697.1"/>
    <property type="molecule type" value="Genomic_DNA"/>
</dbReference>
<dbReference type="NCBIfam" id="NF009466">
    <property type="entry name" value="PRK12826.1-2"/>
    <property type="match status" value="1"/>
</dbReference>
<dbReference type="PRINTS" id="PR00081">
    <property type="entry name" value="GDHRDH"/>
</dbReference>
<comment type="caution">
    <text evidence="3">The sequence shown here is derived from an EMBL/GenBank/DDBJ whole genome shotgun (WGS) entry which is preliminary data.</text>
</comment>